<evidence type="ECO:0000256" key="3">
    <source>
        <dbReference type="ARBA" id="ARBA00022737"/>
    </source>
</evidence>
<dbReference type="PROSITE" id="PS50157">
    <property type="entry name" value="ZINC_FINGER_C2H2_2"/>
    <property type="match status" value="1"/>
</dbReference>
<evidence type="ECO:0000256" key="7">
    <source>
        <dbReference type="ARBA" id="ARBA00023163"/>
    </source>
</evidence>
<comment type="caution">
    <text evidence="12">The sequence shown here is derived from an EMBL/GenBank/DDBJ whole genome shotgun (WGS) entry which is preliminary data.</text>
</comment>
<protein>
    <submittedName>
        <fullName evidence="12">Uncharacterized protein</fullName>
    </submittedName>
</protein>
<dbReference type="PANTHER" id="PTHR16515">
    <property type="entry name" value="PR DOMAIN ZINC FINGER PROTEIN"/>
    <property type="match status" value="1"/>
</dbReference>
<keyword evidence="7" id="KW-0804">Transcription</keyword>
<keyword evidence="5" id="KW-0862">Zinc</keyword>
<dbReference type="InterPro" id="IPR046341">
    <property type="entry name" value="SET_dom_sf"/>
</dbReference>
<comment type="subcellular location">
    <subcellularLocation>
        <location evidence="1">Nucleus</location>
    </subcellularLocation>
</comment>
<keyword evidence="8" id="KW-0539">Nucleus</keyword>
<evidence type="ECO:0000256" key="4">
    <source>
        <dbReference type="ARBA" id="ARBA00022771"/>
    </source>
</evidence>
<accession>A0ABP0GUQ8</accession>
<dbReference type="SMART" id="SM00317">
    <property type="entry name" value="SET"/>
    <property type="match status" value="1"/>
</dbReference>
<dbReference type="PROSITE" id="PS50280">
    <property type="entry name" value="SET"/>
    <property type="match status" value="1"/>
</dbReference>
<reference evidence="12 13" key="1">
    <citation type="submission" date="2024-02" db="EMBL/GenBank/DDBJ databases">
        <authorList>
            <person name="Daric V."/>
            <person name="Darras S."/>
        </authorList>
    </citation>
    <scope>NUCLEOTIDE SEQUENCE [LARGE SCALE GENOMIC DNA]</scope>
</reference>
<dbReference type="Gene3D" id="3.30.160.60">
    <property type="entry name" value="Classic Zinc Finger"/>
    <property type="match status" value="1"/>
</dbReference>
<dbReference type="InterPro" id="IPR001214">
    <property type="entry name" value="SET_dom"/>
</dbReference>
<keyword evidence="3" id="KW-0677">Repeat</keyword>
<evidence type="ECO:0000313" key="12">
    <source>
        <dbReference type="EMBL" id="CAK8695468.1"/>
    </source>
</evidence>
<sequence>MQTTDEPQFGVIRYIDRLGIGTKKEDLVVLNEDDYLYCDDCEQHWVGVCPTHGSYPQIYNKLIKWGLPNRALRTCPPGINIGPSSVQPGEDGAWTDTDFPKNTVFGPYEGEYINQYNMKRFLLSYEGGFPWGIYKNGKLSHCLDAREERKSSWLKYIRRARNAKEQNVQAYQYQGKIYFRAIKIISSKSEILFWYEKRYAELLGIFPKKSKRMQMKDVLQLKEPKSISLKRHLMKKNTKTRIRRRQWTCRLCGFSAKSSIELKRHILYHSG</sequence>
<evidence type="ECO:0000259" key="11">
    <source>
        <dbReference type="PROSITE" id="PS50280"/>
    </source>
</evidence>
<dbReference type="InterPro" id="IPR013087">
    <property type="entry name" value="Znf_C2H2_type"/>
</dbReference>
<keyword evidence="2" id="KW-0479">Metal-binding</keyword>
<dbReference type="InterPro" id="IPR050331">
    <property type="entry name" value="Zinc_finger"/>
</dbReference>
<organism evidence="12 13">
    <name type="scientific">Clavelina lepadiformis</name>
    <name type="common">Light-bulb sea squirt</name>
    <name type="synonym">Ascidia lepadiformis</name>
    <dbReference type="NCBI Taxonomy" id="159417"/>
    <lineage>
        <taxon>Eukaryota</taxon>
        <taxon>Metazoa</taxon>
        <taxon>Chordata</taxon>
        <taxon>Tunicata</taxon>
        <taxon>Ascidiacea</taxon>
        <taxon>Aplousobranchia</taxon>
        <taxon>Clavelinidae</taxon>
        <taxon>Clavelina</taxon>
    </lineage>
</organism>
<dbReference type="Proteomes" id="UP001642483">
    <property type="component" value="Unassembled WGS sequence"/>
</dbReference>
<feature type="domain" description="C2H2-type" evidence="10">
    <location>
        <begin position="247"/>
        <end position="271"/>
    </location>
</feature>
<name>A0ABP0GUQ8_CLALP</name>
<feature type="domain" description="SET" evidence="11">
    <location>
        <begin position="77"/>
        <end position="196"/>
    </location>
</feature>
<dbReference type="SUPFAM" id="SSF82199">
    <property type="entry name" value="SET domain"/>
    <property type="match status" value="1"/>
</dbReference>
<dbReference type="Pfam" id="PF21549">
    <property type="entry name" value="PRDM2_PR"/>
    <property type="match status" value="1"/>
</dbReference>
<evidence type="ECO:0000256" key="5">
    <source>
        <dbReference type="ARBA" id="ARBA00022833"/>
    </source>
</evidence>
<evidence type="ECO:0000313" key="13">
    <source>
        <dbReference type="Proteomes" id="UP001642483"/>
    </source>
</evidence>
<keyword evidence="4 9" id="KW-0863">Zinc-finger</keyword>
<evidence type="ECO:0000256" key="2">
    <source>
        <dbReference type="ARBA" id="ARBA00022723"/>
    </source>
</evidence>
<keyword evidence="6" id="KW-0805">Transcription regulation</keyword>
<evidence type="ECO:0000256" key="1">
    <source>
        <dbReference type="ARBA" id="ARBA00004123"/>
    </source>
</evidence>
<gene>
    <name evidence="12" type="ORF">CVLEPA_LOCUS28741</name>
</gene>
<evidence type="ECO:0000256" key="9">
    <source>
        <dbReference type="PROSITE-ProRule" id="PRU00042"/>
    </source>
</evidence>
<keyword evidence="13" id="KW-1185">Reference proteome</keyword>
<dbReference type="PANTHER" id="PTHR16515:SF66">
    <property type="entry name" value="C2H2-TYPE DOMAIN-CONTAINING PROTEIN"/>
    <property type="match status" value="1"/>
</dbReference>
<dbReference type="Gene3D" id="2.170.270.10">
    <property type="entry name" value="SET domain"/>
    <property type="match status" value="1"/>
</dbReference>
<evidence type="ECO:0000256" key="6">
    <source>
        <dbReference type="ARBA" id="ARBA00023015"/>
    </source>
</evidence>
<evidence type="ECO:0000259" key="10">
    <source>
        <dbReference type="PROSITE" id="PS50157"/>
    </source>
</evidence>
<proteinExistence type="predicted"/>
<dbReference type="EMBL" id="CAWYQH010000152">
    <property type="protein sequence ID" value="CAK8695468.1"/>
    <property type="molecule type" value="Genomic_DNA"/>
</dbReference>
<evidence type="ECO:0000256" key="8">
    <source>
        <dbReference type="ARBA" id="ARBA00023242"/>
    </source>
</evidence>